<dbReference type="SUPFAM" id="SSF53335">
    <property type="entry name" value="S-adenosyl-L-methionine-dependent methyltransferases"/>
    <property type="match status" value="1"/>
</dbReference>
<evidence type="ECO:0000313" key="8">
    <source>
        <dbReference type="Proteomes" id="UP000010471"/>
    </source>
</evidence>
<dbReference type="KEGG" id="mic:Mic7113_6632"/>
<dbReference type="Proteomes" id="UP000010471">
    <property type="component" value="Plasmid pMIC7113.03"/>
</dbReference>
<dbReference type="PANTHER" id="PTHR46098:SF1">
    <property type="entry name" value="TRNA (CYTOSINE(38)-C(5))-METHYLTRANSFERASE"/>
    <property type="match status" value="1"/>
</dbReference>
<evidence type="ECO:0000256" key="4">
    <source>
        <dbReference type="ARBA" id="ARBA00022691"/>
    </source>
</evidence>
<keyword evidence="8" id="KW-1185">Reference proteome</keyword>
<dbReference type="GO" id="GO:0003886">
    <property type="term" value="F:DNA (cytosine-5-)-methyltransferase activity"/>
    <property type="evidence" value="ECO:0007669"/>
    <property type="project" value="UniProtKB-EC"/>
</dbReference>
<dbReference type="Pfam" id="PF00145">
    <property type="entry name" value="DNA_methylase"/>
    <property type="match status" value="1"/>
</dbReference>
<dbReference type="PROSITE" id="PS51679">
    <property type="entry name" value="SAM_MT_C5"/>
    <property type="match status" value="1"/>
</dbReference>
<feature type="active site" evidence="6">
    <location>
        <position position="79"/>
    </location>
</feature>
<sequence>MVRELVWTDLCSGIGAGFPYAGCKYAELNLIATCDTDEYAQDILLKRYPRAICIKDVRLWVSVSQSLPAVELVTASPPCQPFSVQGKRLGIEDKRDCFPALIGTIAHSTPRFFCIENVPGLLSCPIRPGAGAGTYFTFILSAMAVIGYDVEWLCVESGHFAAPWRRKRLLMVGFPRGIIPHQSRPWIEQVREQLSCERDSWEGRGLQPGLAGVEERTVEGVLVPVGVKNGDRVIRRRREALGNALDPRVAEIALRRVLYLNRLTQSPRTK</sequence>
<dbReference type="REBASE" id="58486">
    <property type="entry name" value="M.Msp7113ORF6631P"/>
</dbReference>
<dbReference type="EMBL" id="CP003633">
    <property type="protein sequence ID" value="AFZ22200.1"/>
    <property type="molecule type" value="Genomic_DNA"/>
</dbReference>
<dbReference type="Gene3D" id="3.40.50.150">
    <property type="entry name" value="Vaccinia Virus protein VP39"/>
    <property type="match status" value="1"/>
</dbReference>
<keyword evidence="5" id="KW-0680">Restriction system</keyword>
<dbReference type="InterPro" id="IPR018117">
    <property type="entry name" value="C5_DNA_meth_AS"/>
</dbReference>
<dbReference type="GO" id="GO:0009307">
    <property type="term" value="P:DNA restriction-modification system"/>
    <property type="evidence" value="ECO:0007669"/>
    <property type="project" value="UniProtKB-KW"/>
</dbReference>
<dbReference type="eggNOG" id="COG0270">
    <property type="taxonomic scope" value="Bacteria"/>
</dbReference>
<name>K9WP80_9CYAN</name>
<protein>
    <recommendedName>
        <fullName evidence="1">DNA (cytosine-5-)-methyltransferase</fullName>
        <ecNumber evidence="1">2.1.1.37</ecNumber>
    </recommendedName>
</protein>
<gene>
    <name evidence="7" type="ORF">Mic7113_6632</name>
</gene>
<dbReference type="GO" id="GO:0032259">
    <property type="term" value="P:methylation"/>
    <property type="evidence" value="ECO:0007669"/>
    <property type="project" value="UniProtKB-KW"/>
</dbReference>
<dbReference type="InterPro" id="IPR029063">
    <property type="entry name" value="SAM-dependent_MTases_sf"/>
</dbReference>
<accession>K9WP80</accession>
<dbReference type="InterPro" id="IPR001525">
    <property type="entry name" value="C5_MeTfrase"/>
</dbReference>
<dbReference type="InterPro" id="IPR050750">
    <property type="entry name" value="C5-MTase"/>
</dbReference>
<reference evidence="7 8" key="1">
    <citation type="submission" date="2012-06" db="EMBL/GenBank/DDBJ databases">
        <title>Finished plasmid 3 of genome of Microcoleus sp. PCC 7113.</title>
        <authorList>
            <consortium name="US DOE Joint Genome Institute"/>
            <person name="Gugger M."/>
            <person name="Coursin T."/>
            <person name="Rippka R."/>
            <person name="Tandeau De Marsac N."/>
            <person name="Huntemann M."/>
            <person name="Wei C.-L."/>
            <person name="Han J."/>
            <person name="Detter J.C."/>
            <person name="Han C."/>
            <person name="Tapia R."/>
            <person name="Chen A."/>
            <person name="Kyrpides N."/>
            <person name="Mavromatis K."/>
            <person name="Markowitz V."/>
            <person name="Szeto E."/>
            <person name="Ivanova N."/>
            <person name="Pagani I."/>
            <person name="Pati A."/>
            <person name="Goodwin L."/>
            <person name="Nordberg H.P."/>
            <person name="Cantor M.N."/>
            <person name="Hua S.X."/>
            <person name="Woyke T."/>
            <person name="Kerfeld C.A."/>
        </authorList>
    </citation>
    <scope>NUCLEOTIDE SEQUENCE [LARGE SCALE GENOMIC DNA]</scope>
    <source>
        <strain evidence="7 8">PCC 7113</strain>
        <plasmid evidence="7 8">pMIC7113.03</plasmid>
    </source>
</reference>
<organism evidence="7 8">
    <name type="scientific">Allocoleopsis franciscana PCC 7113</name>
    <dbReference type="NCBI Taxonomy" id="1173027"/>
    <lineage>
        <taxon>Bacteria</taxon>
        <taxon>Bacillati</taxon>
        <taxon>Cyanobacteriota</taxon>
        <taxon>Cyanophyceae</taxon>
        <taxon>Coleofasciculales</taxon>
        <taxon>Coleofasciculaceae</taxon>
        <taxon>Allocoleopsis</taxon>
        <taxon>Allocoleopsis franciscana</taxon>
    </lineage>
</organism>
<comment type="similarity">
    <text evidence="6">Belongs to the class I-like SAM-binding methyltransferase superfamily. C5-methyltransferase family.</text>
</comment>
<dbReference type="RefSeq" id="WP_015186256.1">
    <property type="nucleotide sequence ID" value="NC_019740.1"/>
</dbReference>
<keyword evidence="7" id="KW-0614">Plasmid</keyword>
<keyword evidence="2 6" id="KW-0489">Methyltransferase</keyword>
<evidence type="ECO:0000256" key="3">
    <source>
        <dbReference type="ARBA" id="ARBA00022679"/>
    </source>
</evidence>
<keyword evidence="4 6" id="KW-0949">S-adenosyl-L-methionine</keyword>
<dbReference type="EC" id="2.1.1.37" evidence="1"/>
<dbReference type="PANTHER" id="PTHR46098">
    <property type="entry name" value="TRNA (CYTOSINE(38)-C(5))-METHYLTRANSFERASE"/>
    <property type="match status" value="1"/>
</dbReference>
<evidence type="ECO:0000256" key="1">
    <source>
        <dbReference type="ARBA" id="ARBA00011975"/>
    </source>
</evidence>
<evidence type="ECO:0000313" key="7">
    <source>
        <dbReference type="EMBL" id="AFZ22200.1"/>
    </source>
</evidence>
<dbReference type="AlphaFoldDB" id="K9WP80"/>
<dbReference type="NCBIfam" id="TIGR00675">
    <property type="entry name" value="dcm"/>
    <property type="match status" value="1"/>
</dbReference>
<dbReference type="PROSITE" id="PS00094">
    <property type="entry name" value="C5_MTASE_1"/>
    <property type="match status" value="1"/>
</dbReference>
<proteinExistence type="inferred from homology"/>
<geneLocation type="plasmid" evidence="7 8">
    <name>pMIC7113.03</name>
</geneLocation>
<evidence type="ECO:0000256" key="2">
    <source>
        <dbReference type="ARBA" id="ARBA00022603"/>
    </source>
</evidence>
<evidence type="ECO:0000256" key="6">
    <source>
        <dbReference type="PROSITE-ProRule" id="PRU01016"/>
    </source>
</evidence>
<dbReference type="OrthoDB" id="9813719at2"/>
<evidence type="ECO:0000256" key="5">
    <source>
        <dbReference type="ARBA" id="ARBA00022747"/>
    </source>
</evidence>
<dbReference type="HOGENOM" id="CLU_1029789_0_0_3"/>
<keyword evidence="3 6" id="KW-0808">Transferase</keyword>